<name>A0A2U3AJI0_9BACL</name>
<gene>
    <name evidence="1" type="ORF">DEX24_12175</name>
</gene>
<evidence type="ECO:0000313" key="2">
    <source>
        <dbReference type="Proteomes" id="UP000245938"/>
    </source>
</evidence>
<organism evidence="1 2">
    <name type="scientific">Kurthia sibirica</name>
    <dbReference type="NCBI Taxonomy" id="202750"/>
    <lineage>
        <taxon>Bacteria</taxon>
        <taxon>Bacillati</taxon>
        <taxon>Bacillota</taxon>
        <taxon>Bacilli</taxon>
        <taxon>Bacillales</taxon>
        <taxon>Caryophanaceae</taxon>
        <taxon>Kurthia</taxon>
    </lineage>
</organism>
<evidence type="ECO:0000313" key="1">
    <source>
        <dbReference type="EMBL" id="PWI24713.1"/>
    </source>
</evidence>
<protein>
    <submittedName>
        <fullName evidence="1">Uncharacterized protein</fullName>
    </submittedName>
</protein>
<proteinExistence type="predicted"/>
<comment type="caution">
    <text evidence="1">The sequence shown here is derived from an EMBL/GenBank/DDBJ whole genome shotgun (WGS) entry which is preliminary data.</text>
</comment>
<sequence length="116" mass="13194">MQVCDKCQKSFAEDQMIETDHFRGEELKHYCDHCFLEGARTGFHDEELDCHCGEKLVLEQPDAEVLDLAKEGDILFYSCKKIVDARKAGNFELAEALSDIHETVGLYVTQASAEYE</sequence>
<accession>A0A2U3AJI0</accession>
<dbReference type="RefSeq" id="WP_109306680.1">
    <property type="nucleotide sequence ID" value="NZ_BJUF01000037.1"/>
</dbReference>
<dbReference type="Proteomes" id="UP000245938">
    <property type="component" value="Unassembled WGS sequence"/>
</dbReference>
<keyword evidence="2" id="KW-1185">Reference proteome</keyword>
<dbReference type="EMBL" id="QFVR01000017">
    <property type="protein sequence ID" value="PWI24713.1"/>
    <property type="molecule type" value="Genomic_DNA"/>
</dbReference>
<dbReference type="AlphaFoldDB" id="A0A2U3AJI0"/>
<reference evidence="1 2" key="1">
    <citation type="submission" date="2018-05" db="EMBL/GenBank/DDBJ databases">
        <title>Kurthia sibirica genome sequence.</title>
        <authorList>
            <person name="Maclea K.S."/>
            <person name="Goen A.E."/>
        </authorList>
    </citation>
    <scope>NUCLEOTIDE SEQUENCE [LARGE SCALE GENOMIC DNA]</scope>
    <source>
        <strain evidence="1 2">ATCC 49154</strain>
    </source>
</reference>